<feature type="compositionally biased region" description="Low complexity" evidence="2">
    <location>
        <begin position="230"/>
        <end position="241"/>
    </location>
</feature>
<name>E4Y933_OIKDI</name>
<feature type="region of interest" description="Disordered" evidence="2">
    <location>
        <begin position="300"/>
        <end position="336"/>
    </location>
</feature>
<evidence type="ECO:0000256" key="2">
    <source>
        <dbReference type="SAM" id="MobiDB-lite"/>
    </source>
</evidence>
<sequence>MQKLSIFKSSAQDKNDVFHDPSLLLSSAVTYDIYYHGTTSCKGAGDQTDAKRALGQFHGKSTLSTISINCLQIVIKDGLTEKFKANLYDISYSIVLEGSLLFAVKIAPKKFQWHRAESREINSVSQCLGQAFDLAYHLWCGSAQKQHETHHAEIHQIESRLKNLENHYRALRRKCDDLKTHQKHQASMEDTVLSSEEDLPLLDIPILPSNRSRRGSHASGLAMLGGHGGDSSSDLVSSSSSEEIPSFRRPDWVSSNEMNLPPGPGPTLQVQVPSPNPSPCPSSTSSRLLPSILKNRMGLFDLNRDNSPRKNHKRITITDENTSTSPEGSRRRKSFSEMSGMKNRFMGPTHLGGNLENLRENVYSDDDQLSFDLGRAKVPSPFPVPLAEAGYSFDLPGSPVCAEQRTSECYRHTEDSQLLEEFANNGHDYDFFAIPSKMKSNEKLLPDSPKKSKLKKLMASMSLKKK</sequence>
<reference evidence="3" key="1">
    <citation type="journal article" date="2010" name="Science">
        <title>Plasticity of animal genome architecture unmasked by rapid evolution of a pelagic tunicate.</title>
        <authorList>
            <person name="Denoeud F."/>
            <person name="Henriet S."/>
            <person name="Mungpakdee S."/>
            <person name="Aury J.M."/>
            <person name="Da Silva C."/>
            <person name="Brinkmann H."/>
            <person name="Mikhaleva J."/>
            <person name="Olsen L.C."/>
            <person name="Jubin C."/>
            <person name="Canestro C."/>
            <person name="Bouquet J.M."/>
            <person name="Danks G."/>
            <person name="Poulain J."/>
            <person name="Campsteijn C."/>
            <person name="Adamski M."/>
            <person name="Cross I."/>
            <person name="Yadetie F."/>
            <person name="Muffato M."/>
            <person name="Louis A."/>
            <person name="Butcher S."/>
            <person name="Tsagkogeorga G."/>
            <person name="Konrad A."/>
            <person name="Singh S."/>
            <person name="Jensen M.F."/>
            <person name="Cong E.H."/>
            <person name="Eikeseth-Otteraa H."/>
            <person name="Noel B."/>
            <person name="Anthouard V."/>
            <person name="Porcel B.M."/>
            <person name="Kachouri-Lafond R."/>
            <person name="Nishino A."/>
            <person name="Ugolini M."/>
            <person name="Chourrout P."/>
            <person name="Nishida H."/>
            <person name="Aasland R."/>
            <person name="Huzurbazar S."/>
            <person name="Westhof E."/>
            <person name="Delsuc F."/>
            <person name="Lehrach H."/>
            <person name="Reinhardt R."/>
            <person name="Weissenbach J."/>
            <person name="Roy S.W."/>
            <person name="Artiguenave F."/>
            <person name="Postlethwait J.H."/>
            <person name="Manak J.R."/>
            <person name="Thompson E.M."/>
            <person name="Jaillon O."/>
            <person name="Du Pasquier L."/>
            <person name="Boudinot P."/>
            <person name="Liberles D.A."/>
            <person name="Volff J.N."/>
            <person name="Philippe H."/>
            <person name="Lenhard B."/>
            <person name="Roest Crollius H."/>
            <person name="Wincker P."/>
            <person name="Chourrout D."/>
        </authorList>
    </citation>
    <scope>NUCLEOTIDE SEQUENCE [LARGE SCALE GENOMIC DNA]</scope>
</reference>
<feature type="region of interest" description="Disordered" evidence="2">
    <location>
        <begin position="206"/>
        <end position="286"/>
    </location>
</feature>
<organism evidence="3">
    <name type="scientific">Oikopleura dioica</name>
    <name type="common">Tunicate</name>
    <dbReference type="NCBI Taxonomy" id="34765"/>
    <lineage>
        <taxon>Eukaryota</taxon>
        <taxon>Metazoa</taxon>
        <taxon>Chordata</taxon>
        <taxon>Tunicata</taxon>
        <taxon>Appendicularia</taxon>
        <taxon>Copelata</taxon>
        <taxon>Oikopleuridae</taxon>
        <taxon>Oikopleura</taxon>
    </lineage>
</organism>
<accession>E4Y933</accession>
<feature type="compositionally biased region" description="Polar residues" evidence="2">
    <location>
        <begin position="318"/>
        <end position="327"/>
    </location>
</feature>
<evidence type="ECO:0000313" key="3">
    <source>
        <dbReference type="EMBL" id="CBY32070.1"/>
    </source>
</evidence>
<feature type="coiled-coil region" evidence="1">
    <location>
        <begin position="147"/>
        <end position="181"/>
    </location>
</feature>
<gene>
    <name evidence="3" type="ORF">GSOID_T00029367001</name>
</gene>
<evidence type="ECO:0000256" key="1">
    <source>
        <dbReference type="SAM" id="Coils"/>
    </source>
</evidence>
<dbReference type="AlphaFoldDB" id="E4Y933"/>
<feature type="region of interest" description="Disordered" evidence="2">
    <location>
        <begin position="442"/>
        <end position="466"/>
    </location>
</feature>
<proteinExistence type="predicted"/>
<feature type="compositionally biased region" description="Low complexity" evidence="2">
    <location>
        <begin position="457"/>
        <end position="466"/>
    </location>
</feature>
<dbReference type="Gene3D" id="2.30.29.30">
    <property type="entry name" value="Pleckstrin-homology domain (PH domain)/Phosphotyrosine-binding domain (PTB)"/>
    <property type="match status" value="1"/>
</dbReference>
<keyword evidence="1" id="KW-0175">Coiled coil</keyword>
<dbReference type="EMBL" id="FN654332">
    <property type="protein sequence ID" value="CBY32070.1"/>
    <property type="molecule type" value="Genomic_DNA"/>
</dbReference>
<dbReference type="InterPro" id="IPR011993">
    <property type="entry name" value="PH-like_dom_sf"/>
</dbReference>
<protein>
    <submittedName>
        <fullName evidence="3">Uncharacterized protein</fullName>
    </submittedName>
</protein>
<dbReference type="Proteomes" id="UP000011014">
    <property type="component" value="Unassembled WGS sequence"/>
</dbReference>